<dbReference type="GO" id="GO:0008408">
    <property type="term" value="F:3'-5' exonuclease activity"/>
    <property type="evidence" value="ECO:0007669"/>
    <property type="project" value="TreeGrafter"/>
</dbReference>
<name>A0A6J6DQD2_9ZZZZ</name>
<keyword evidence="2" id="KW-0378">Hydrolase</keyword>
<dbReference type="SMART" id="SM00479">
    <property type="entry name" value="EXOIII"/>
    <property type="match status" value="1"/>
</dbReference>
<evidence type="ECO:0000259" key="4">
    <source>
        <dbReference type="SMART" id="SM00479"/>
    </source>
</evidence>
<dbReference type="NCBIfam" id="NF005927">
    <property type="entry name" value="PRK07942.1"/>
    <property type="match status" value="1"/>
</dbReference>
<dbReference type="CDD" id="cd06127">
    <property type="entry name" value="DEDDh"/>
    <property type="match status" value="1"/>
</dbReference>
<keyword evidence="1" id="KW-0540">Nuclease</keyword>
<accession>A0A6J6DQD2</accession>
<evidence type="ECO:0000256" key="1">
    <source>
        <dbReference type="ARBA" id="ARBA00022722"/>
    </source>
</evidence>
<dbReference type="Gene3D" id="3.30.420.10">
    <property type="entry name" value="Ribonuclease H-like superfamily/Ribonuclease H"/>
    <property type="match status" value="1"/>
</dbReference>
<dbReference type="InterPro" id="IPR013520">
    <property type="entry name" value="Ribonucl_H"/>
</dbReference>
<dbReference type="InterPro" id="IPR036397">
    <property type="entry name" value="RNaseH_sf"/>
</dbReference>
<dbReference type="Pfam" id="PF00929">
    <property type="entry name" value="RNase_T"/>
    <property type="match status" value="1"/>
</dbReference>
<evidence type="ECO:0000313" key="5">
    <source>
        <dbReference type="EMBL" id="CAB4538292.1"/>
    </source>
</evidence>
<evidence type="ECO:0000256" key="3">
    <source>
        <dbReference type="ARBA" id="ARBA00022839"/>
    </source>
</evidence>
<evidence type="ECO:0000256" key="2">
    <source>
        <dbReference type="ARBA" id="ARBA00022801"/>
    </source>
</evidence>
<dbReference type="GO" id="GO:0003676">
    <property type="term" value="F:nucleic acid binding"/>
    <property type="evidence" value="ECO:0007669"/>
    <property type="project" value="InterPro"/>
</dbReference>
<gene>
    <name evidence="5" type="ORF">UFOPK1503_00065</name>
    <name evidence="6" type="ORF">UFOPK1693_00301</name>
</gene>
<dbReference type="EMBL" id="CAEZST010000001">
    <property type="protein sequence ID" value="CAB4538292.1"/>
    <property type="molecule type" value="Genomic_DNA"/>
</dbReference>
<sequence length="235" mass="25862">MPDLDFSADLPDWAKQLAVFDLETTGLDLATSRIVTACVAVVSADGEITELHEWLVNPGIEIPAAATSVHGITTEKAAAEGLAANTAIPEIVEKLNSFNQKMPLVAFNAPYDFTILQNEAQRHGINSLKPNPVIDPLVIDRKLRFGAGKRNLVSLCEIYGVDLMEAHNSTADALAAGRIALTQARKYAELNQEASKLHDLQIKWSEAWTKNFHDWLEKENRPVDRAEIGWPIRAS</sequence>
<reference evidence="6" key="1">
    <citation type="submission" date="2020-05" db="EMBL/GenBank/DDBJ databases">
        <authorList>
            <person name="Chiriac C."/>
            <person name="Salcher M."/>
            <person name="Ghai R."/>
            <person name="Kavagutti S V."/>
        </authorList>
    </citation>
    <scope>NUCLEOTIDE SEQUENCE</scope>
</reference>
<dbReference type="InterPro" id="IPR012337">
    <property type="entry name" value="RNaseH-like_sf"/>
</dbReference>
<organism evidence="6">
    <name type="scientific">freshwater metagenome</name>
    <dbReference type="NCBI Taxonomy" id="449393"/>
    <lineage>
        <taxon>unclassified sequences</taxon>
        <taxon>metagenomes</taxon>
        <taxon>ecological metagenomes</taxon>
    </lineage>
</organism>
<proteinExistence type="predicted"/>
<dbReference type="PANTHER" id="PTHR30231">
    <property type="entry name" value="DNA POLYMERASE III SUBUNIT EPSILON"/>
    <property type="match status" value="1"/>
</dbReference>
<evidence type="ECO:0000313" key="6">
    <source>
        <dbReference type="EMBL" id="CAB4565149.1"/>
    </source>
</evidence>
<dbReference type="PANTHER" id="PTHR30231:SF4">
    <property type="entry name" value="PROTEIN NEN2"/>
    <property type="match status" value="1"/>
</dbReference>
<dbReference type="SUPFAM" id="SSF53098">
    <property type="entry name" value="Ribonuclease H-like"/>
    <property type="match status" value="1"/>
</dbReference>
<dbReference type="AlphaFoldDB" id="A0A6J6DQD2"/>
<protein>
    <submittedName>
        <fullName evidence="6">Unannotated protein</fullName>
    </submittedName>
</protein>
<dbReference type="EMBL" id="CAEZTO010000002">
    <property type="protein sequence ID" value="CAB4565149.1"/>
    <property type="molecule type" value="Genomic_DNA"/>
</dbReference>
<keyword evidence="3" id="KW-0269">Exonuclease</keyword>
<dbReference type="GO" id="GO:0005829">
    <property type="term" value="C:cytosol"/>
    <property type="evidence" value="ECO:0007669"/>
    <property type="project" value="TreeGrafter"/>
</dbReference>
<feature type="domain" description="Exonuclease" evidence="4">
    <location>
        <begin position="16"/>
        <end position="189"/>
    </location>
</feature>